<dbReference type="InterPro" id="IPR032623">
    <property type="entry name" value="FecR_N"/>
</dbReference>
<dbReference type="RefSeq" id="WP_043190407.1">
    <property type="nucleotide sequence ID" value="NZ_CP009533.1"/>
</dbReference>
<dbReference type="Pfam" id="PF08281">
    <property type="entry name" value="Sigma70_r4_2"/>
    <property type="match status" value="1"/>
</dbReference>
<evidence type="ECO:0008006" key="5">
    <source>
        <dbReference type="Google" id="ProtNLM"/>
    </source>
</evidence>
<feature type="domain" description="RNA polymerase sigma factor 70 region 4 type 2" evidence="1">
    <location>
        <begin position="22"/>
        <end position="74"/>
    </location>
</feature>
<organism evidence="3 4">
    <name type="scientific">Pseudomonas rhizosphaerae</name>
    <dbReference type="NCBI Taxonomy" id="216142"/>
    <lineage>
        <taxon>Bacteria</taxon>
        <taxon>Pseudomonadati</taxon>
        <taxon>Pseudomonadota</taxon>
        <taxon>Gammaproteobacteria</taxon>
        <taxon>Pseudomonadales</taxon>
        <taxon>Pseudomonadaceae</taxon>
        <taxon>Pseudomonas</taxon>
    </lineage>
</organism>
<protein>
    <recommendedName>
        <fullName evidence="5">Sigma-70 protein</fullName>
    </recommendedName>
</protein>
<feature type="domain" description="FecR N-terminal" evidence="2">
    <location>
        <begin position="85"/>
        <end position="123"/>
    </location>
</feature>
<sequence length="172" mass="19626">MTPLLTPSHDLLDLIHGQPHCQRLYRRLRGLPRRTQQVLLYSRLDELSYPAIAQRLHMTVGDVEHRMQGAMRACCKPLRPGQSLAIHWYVKLQNPATTASERIDFRRWLDSDSAHLAAFHATELQWRQLLAPATLLGHDRWHHKGRQGLGLRGWITAGLAIGLALELISQSL</sequence>
<dbReference type="HOGENOM" id="CLU_132646_0_0_6"/>
<dbReference type="InterPro" id="IPR013249">
    <property type="entry name" value="RNA_pol_sigma70_r4_t2"/>
</dbReference>
<name>A0A089YUP8_9PSED</name>
<reference evidence="3 4" key="1">
    <citation type="journal article" date="2015" name="J. Biotechnol.">
        <title>Complete genome sequence of Pseudomonas rhizosphaerae IH5T (=DSM 16299T), a phosphate-solubilizing rhizobacterium for bacterial biofertilizer.</title>
        <authorList>
            <person name="Kwak Y."/>
            <person name="Jung B.K."/>
            <person name="Shin J.H."/>
        </authorList>
    </citation>
    <scope>NUCLEOTIDE SEQUENCE [LARGE SCALE GENOMIC DNA]</scope>
    <source>
        <strain evidence="3">DSM 16299</strain>
    </source>
</reference>
<dbReference type="GO" id="GO:0016987">
    <property type="term" value="F:sigma factor activity"/>
    <property type="evidence" value="ECO:0007669"/>
    <property type="project" value="InterPro"/>
</dbReference>
<evidence type="ECO:0000259" key="1">
    <source>
        <dbReference type="Pfam" id="PF08281"/>
    </source>
</evidence>
<dbReference type="GO" id="GO:0006352">
    <property type="term" value="P:DNA-templated transcription initiation"/>
    <property type="evidence" value="ECO:0007669"/>
    <property type="project" value="InterPro"/>
</dbReference>
<dbReference type="GO" id="GO:0003677">
    <property type="term" value="F:DNA binding"/>
    <property type="evidence" value="ECO:0007669"/>
    <property type="project" value="InterPro"/>
</dbReference>
<accession>A0A089YUP8</accession>
<dbReference type="Pfam" id="PF16220">
    <property type="entry name" value="DUF4880"/>
    <property type="match status" value="1"/>
</dbReference>
<evidence type="ECO:0000313" key="3">
    <source>
        <dbReference type="EMBL" id="AIS18137.1"/>
    </source>
</evidence>
<keyword evidence="4" id="KW-1185">Reference proteome</keyword>
<evidence type="ECO:0000313" key="4">
    <source>
        <dbReference type="Proteomes" id="UP000029499"/>
    </source>
</evidence>
<evidence type="ECO:0000259" key="2">
    <source>
        <dbReference type="Pfam" id="PF16220"/>
    </source>
</evidence>
<dbReference type="Gene3D" id="1.10.10.10">
    <property type="entry name" value="Winged helix-like DNA-binding domain superfamily/Winged helix DNA-binding domain"/>
    <property type="match status" value="1"/>
</dbReference>
<dbReference type="InterPro" id="IPR013324">
    <property type="entry name" value="RNA_pol_sigma_r3/r4-like"/>
</dbReference>
<gene>
    <name evidence="3" type="ORF">LT40_12370</name>
</gene>
<proteinExistence type="predicted"/>
<dbReference type="OrthoDB" id="6991269at2"/>
<dbReference type="EMBL" id="CP009533">
    <property type="protein sequence ID" value="AIS18137.1"/>
    <property type="molecule type" value="Genomic_DNA"/>
</dbReference>
<dbReference type="Proteomes" id="UP000029499">
    <property type="component" value="Chromosome"/>
</dbReference>
<dbReference type="SUPFAM" id="SSF88659">
    <property type="entry name" value="Sigma3 and sigma4 domains of RNA polymerase sigma factors"/>
    <property type="match status" value="1"/>
</dbReference>
<dbReference type="AlphaFoldDB" id="A0A089YUP8"/>
<dbReference type="InterPro" id="IPR036388">
    <property type="entry name" value="WH-like_DNA-bd_sf"/>
</dbReference>
<dbReference type="KEGG" id="prh:LT40_12370"/>